<dbReference type="OrthoDB" id="1099916at2"/>
<dbReference type="Proteomes" id="UP000245647">
    <property type="component" value="Unassembled WGS sequence"/>
</dbReference>
<dbReference type="PANTHER" id="PTHR30273:SF2">
    <property type="entry name" value="PROTEIN FECR"/>
    <property type="match status" value="1"/>
</dbReference>
<evidence type="ECO:0000313" key="4">
    <source>
        <dbReference type="Proteomes" id="UP000245647"/>
    </source>
</evidence>
<dbReference type="InterPro" id="IPR032508">
    <property type="entry name" value="FecR_C"/>
</dbReference>
<proteinExistence type="predicted"/>
<protein>
    <recommendedName>
        <fullName evidence="5">FecR protein domain-containing protein</fullName>
    </recommendedName>
</protein>
<gene>
    <name evidence="3" type="ORF">DDR33_18225</name>
</gene>
<accession>A0A2U2PCY1</accession>
<dbReference type="Pfam" id="PF04773">
    <property type="entry name" value="FecR"/>
    <property type="match status" value="1"/>
</dbReference>
<evidence type="ECO:0000259" key="1">
    <source>
        <dbReference type="Pfam" id="PF04773"/>
    </source>
</evidence>
<dbReference type="EMBL" id="QEAS01000016">
    <property type="protein sequence ID" value="PWG79223.1"/>
    <property type="molecule type" value="Genomic_DNA"/>
</dbReference>
<evidence type="ECO:0008006" key="5">
    <source>
        <dbReference type="Google" id="ProtNLM"/>
    </source>
</evidence>
<dbReference type="InterPro" id="IPR012373">
    <property type="entry name" value="Ferrdict_sens_TM"/>
</dbReference>
<comment type="caution">
    <text evidence="3">The sequence shown here is derived from an EMBL/GenBank/DDBJ whole genome shotgun (WGS) entry which is preliminary data.</text>
</comment>
<name>A0A2U2PCY1_9SPHI</name>
<dbReference type="AlphaFoldDB" id="A0A2U2PCY1"/>
<dbReference type="Gene3D" id="2.60.120.1440">
    <property type="match status" value="1"/>
</dbReference>
<dbReference type="PIRSF" id="PIRSF018266">
    <property type="entry name" value="FecR"/>
    <property type="match status" value="1"/>
</dbReference>
<feature type="domain" description="FecR protein" evidence="1">
    <location>
        <begin position="102"/>
        <end position="194"/>
    </location>
</feature>
<feature type="domain" description="Protein FecR C-terminal" evidence="2">
    <location>
        <begin position="239"/>
        <end position="304"/>
    </location>
</feature>
<sequence>MAVTPEKLERYIAGNCSSEEKREVEQWILDGTADLNLPVSEEEEALSEVWQRLSDESGQHKRTRPGISPAIWKIAAVLCIALTVTIWTMSKQGTSVAAPRSLVTKKGERKQLTLPDGTEVFLNSESTLKYPEGFGTSSRETELTGEAFFKIAPDATKPFVIHTAKSVTRVLGTQFNLKCYPGDATSISVAEGRVSFSAKGSFSGAVVLSGGESADLREGQSPVRHNMLPSQEMAWMENKLIIDNEELSHIASRLERWYGIEVHIHSPLIAGIRCSGTFINQPAEKVIKTLCYSTGLQYKLSNHVFLIY</sequence>
<dbReference type="Pfam" id="PF16344">
    <property type="entry name" value="FecR_C"/>
    <property type="match status" value="1"/>
</dbReference>
<dbReference type="PANTHER" id="PTHR30273">
    <property type="entry name" value="PERIPLASMIC SIGNAL SENSOR AND SIGMA FACTOR ACTIVATOR FECR-RELATED"/>
    <property type="match status" value="1"/>
</dbReference>
<evidence type="ECO:0000259" key="2">
    <source>
        <dbReference type="Pfam" id="PF16344"/>
    </source>
</evidence>
<dbReference type="RefSeq" id="WP_109417239.1">
    <property type="nucleotide sequence ID" value="NZ_QEAS01000016.1"/>
</dbReference>
<keyword evidence="4" id="KW-1185">Reference proteome</keyword>
<organism evidence="3 4">
    <name type="scientific">Pararcticibacter amylolyticus</name>
    <dbReference type="NCBI Taxonomy" id="2173175"/>
    <lineage>
        <taxon>Bacteria</taxon>
        <taxon>Pseudomonadati</taxon>
        <taxon>Bacteroidota</taxon>
        <taxon>Sphingobacteriia</taxon>
        <taxon>Sphingobacteriales</taxon>
        <taxon>Sphingobacteriaceae</taxon>
        <taxon>Pararcticibacter</taxon>
    </lineage>
</organism>
<dbReference type="GO" id="GO:0016989">
    <property type="term" value="F:sigma factor antagonist activity"/>
    <property type="evidence" value="ECO:0007669"/>
    <property type="project" value="TreeGrafter"/>
</dbReference>
<reference evidence="3 4" key="1">
    <citation type="submission" date="2018-04" db="EMBL/GenBank/DDBJ databases">
        <title>Pedobacter chongqingensis sp. nov., isolated from a rottenly hemp rope.</title>
        <authorList>
            <person name="Cai Y."/>
        </authorList>
    </citation>
    <scope>NUCLEOTIDE SEQUENCE [LARGE SCALE GENOMIC DNA]</scope>
    <source>
        <strain evidence="3 4">FJ4-8</strain>
    </source>
</reference>
<dbReference type="InterPro" id="IPR006860">
    <property type="entry name" value="FecR"/>
</dbReference>
<evidence type="ECO:0000313" key="3">
    <source>
        <dbReference type="EMBL" id="PWG79223.1"/>
    </source>
</evidence>
<dbReference type="Gene3D" id="3.55.50.30">
    <property type="match status" value="1"/>
</dbReference>